<dbReference type="InterPro" id="IPR011004">
    <property type="entry name" value="Trimer_LpxA-like_sf"/>
</dbReference>
<dbReference type="PANTHER" id="PTHR23416">
    <property type="entry name" value="SIALIC ACID SYNTHASE-RELATED"/>
    <property type="match status" value="1"/>
</dbReference>
<dbReference type="Proteomes" id="UP000027821">
    <property type="component" value="Unassembled WGS sequence"/>
</dbReference>
<accession>A0A074KVL3</accession>
<dbReference type="STRING" id="1048983.EL17_16220"/>
<dbReference type="OrthoDB" id="9814490at2"/>
<organism evidence="1 2">
    <name type="scientific">Anditalea andensis</name>
    <dbReference type="NCBI Taxonomy" id="1048983"/>
    <lineage>
        <taxon>Bacteria</taxon>
        <taxon>Pseudomonadati</taxon>
        <taxon>Bacteroidota</taxon>
        <taxon>Cytophagia</taxon>
        <taxon>Cytophagales</taxon>
        <taxon>Cytophagaceae</taxon>
        <taxon>Anditalea</taxon>
    </lineage>
</organism>
<comment type="caution">
    <text evidence="1">The sequence shown here is derived from an EMBL/GenBank/DDBJ whole genome shotgun (WGS) entry which is preliminary data.</text>
</comment>
<proteinExistence type="predicted"/>
<gene>
    <name evidence="1" type="ORF">EL17_16220</name>
</gene>
<evidence type="ECO:0000313" key="1">
    <source>
        <dbReference type="EMBL" id="KEO72295.1"/>
    </source>
</evidence>
<dbReference type="eggNOG" id="COG0663">
    <property type="taxonomic scope" value="Bacteria"/>
</dbReference>
<reference evidence="1 2" key="1">
    <citation type="submission" date="2014-04" db="EMBL/GenBank/DDBJ databases">
        <title>Characterization and application of a salt tolerant electro-active bacterium.</title>
        <authorList>
            <person name="Yang L."/>
            <person name="Wei S."/>
            <person name="Tay Q.X.M."/>
        </authorList>
    </citation>
    <scope>NUCLEOTIDE SEQUENCE [LARGE SCALE GENOMIC DNA]</scope>
    <source>
        <strain evidence="1 2">LY1</strain>
    </source>
</reference>
<dbReference type="AlphaFoldDB" id="A0A074KVL3"/>
<dbReference type="EMBL" id="JMIH01000024">
    <property type="protein sequence ID" value="KEO72295.1"/>
    <property type="molecule type" value="Genomic_DNA"/>
</dbReference>
<evidence type="ECO:0008006" key="3">
    <source>
        <dbReference type="Google" id="ProtNLM"/>
    </source>
</evidence>
<evidence type="ECO:0000313" key="2">
    <source>
        <dbReference type="Proteomes" id="UP000027821"/>
    </source>
</evidence>
<dbReference type="InterPro" id="IPR051159">
    <property type="entry name" value="Hexapeptide_acetyltransf"/>
</dbReference>
<dbReference type="SUPFAM" id="SSF51161">
    <property type="entry name" value="Trimeric LpxA-like enzymes"/>
    <property type="match status" value="1"/>
</dbReference>
<dbReference type="RefSeq" id="WP_035076676.1">
    <property type="nucleotide sequence ID" value="NZ_JMIH01000024.1"/>
</dbReference>
<sequence length="220" mass="24727">MVKKIITLLLPWTLRRKALNKWFGYQIDISAKIGMAWVFPKNLIMKAGSKIDHFTVAIHLDKIHMEKATMVGRSNWITGFPSGSDSLHFAHQYSRTSELFLDEESAITKNHHIDCTNSVYIGKYSTIAGYYSQILTHSINIMENRQDSAPIHIGNYCFIGTNTVILGGAVLPDNSILGAKSLLNKACRDSWKLYGGVPAKPISDIPKTAKYFLRKDGFVY</sequence>
<name>A0A074KVL3_9BACT</name>
<protein>
    <recommendedName>
        <fullName evidence="3">Acyltransferase</fullName>
    </recommendedName>
</protein>
<dbReference type="Gene3D" id="2.160.10.10">
    <property type="entry name" value="Hexapeptide repeat proteins"/>
    <property type="match status" value="1"/>
</dbReference>
<keyword evidence="2" id="KW-1185">Reference proteome</keyword>